<evidence type="ECO:0000256" key="3">
    <source>
        <dbReference type="ARBA" id="ARBA00012759"/>
    </source>
</evidence>
<dbReference type="InParanoid" id="E9G0U3"/>
<dbReference type="Gene3D" id="3.90.70.10">
    <property type="entry name" value="Cysteine proteinases"/>
    <property type="match status" value="1"/>
</dbReference>
<evidence type="ECO:0000256" key="4">
    <source>
        <dbReference type="ARBA" id="ARBA00022670"/>
    </source>
</evidence>
<dbReference type="GO" id="GO:0005634">
    <property type="term" value="C:nucleus"/>
    <property type="evidence" value="ECO:0000318"/>
    <property type="project" value="GO_Central"/>
</dbReference>
<evidence type="ECO:0000256" key="7">
    <source>
        <dbReference type="ARBA" id="ARBA00022807"/>
    </source>
</evidence>
<dbReference type="GO" id="GO:0031647">
    <property type="term" value="P:regulation of protein stability"/>
    <property type="evidence" value="ECO:0000318"/>
    <property type="project" value="GO_Central"/>
</dbReference>
<sequence length="383" mass="42956">MLKSFLRQYWLTGAATIAVVASAAYYVAIGEPDNFQNVKKSKNKSRNKLAGLVNEGNTCFINTTLQALASCPIFIWWIDSILEKPSSDAAGNCLETTSSLNLTMAVINNQHPTISADLFNTRQLIQSLEKHGWNLKSEEQDAHEFFNMLFTTIDEEINKKSKIVKGISIDDEQDTTTVCQSISSSPFRGNLASQLCCLTCGHKSVRYDAFECLSIPLPKLDMRNAFTMLNVQGLLKQFLAAETVGEVQCDNCSVTNGKIVFMKQLSLGKLPQCLCLHIQRCDWTNAGQLTKRQDLVKFSEELNVGNVVYTNRLSGNLKPVTYRLRAVVEHLGMADSGHFVTFRRNAVDGRAKWFYTSDTYIRTATLEEVLKSSPYMLFYERCA</sequence>
<dbReference type="InterPro" id="IPR038765">
    <property type="entry name" value="Papain-like_cys_pep_sf"/>
</dbReference>
<keyword evidence="8" id="KW-1133">Transmembrane helix</keyword>
<evidence type="ECO:0000313" key="10">
    <source>
        <dbReference type="EMBL" id="EFX86965.1"/>
    </source>
</evidence>
<reference evidence="10 11" key="1">
    <citation type="journal article" date="2011" name="Science">
        <title>The ecoresponsive genome of Daphnia pulex.</title>
        <authorList>
            <person name="Colbourne J.K."/>
            <person name="Pfrender M.E."/>
            <person name="Gilbert D."/>
            <person name="Thomas W.K."/>
            <person name="Tucker A."/>
            <person name="Oakley T.H."/>
            <person name="Tokishita S."/>
            <person name="Aerts A."/>
            <person name="Arnold G.J."/>
            <person name="Basu M.K."/>
            <person name="Bauer D.J."/>
            <person name="Caceres C.E."/>
            <person name="Carmel L."/>
            <person name="Casola C."/>
            <person name="Choi J.H."/>
            <person name="Detter J.C."/>
            <person name="Dong Q."/>
            <person name="Dusheyko S."/>
            <person name="Eads B.D."/>
            <person name="Frohlich T."/>
            <person name="Geiler-Samerotte K.A."/>
            <person name="Gerlach D."/>
            <person name="Hatcher P."/>
            <person name="Jogdeo S."/>
            <person name="Krijgsveld J."/>
            <person name="Kriventseva E.V."/>
            <person name="Kultz D."/>
            <person name="Laforsch C."/>
            <person name="Lindquist E."/>
            <person name="Lopez J."/>
            <person name="Manak J.R."/>
            <person name="Muller J."/>
            <person name="Pangilinan J."/>
            <person name="Patwardhan R.P."/>
            <person name="Pitluck S."/>
            <person name="Pritham E.J."/>
            <person name="Rechtsteiner A."/>
            <person name="Rho M."/>
            <person name="Rogozin I.B."/>
            <person name="Sakarya O."/>
            <person name="Salamov A."/>
            <person name="Schaack S."/>
            <person name="Shapiro H."/>
            <person name="Shiga Y."/>
            <person name="Skalitzky C."/>
            <person name="Smith Z."/>
            <person name="Souvorov A."/>
            <person name="Sung W."/>
            <person name="Tang Z."/>
            <person name="Tsuchiya D."/>
            <person name="Tu H."/>
            <person name="Vos H."/>
            <person name="Wang M."/>
            <person name="Wolf Y.I."/>
            <person name="Yamagata H."/>
            <person name="Yamada T."/>
            <person name="Ye Y."/>
            <person name="Shaw J.R."/>
            <person name="Andrews J."/>
            <person name="Crease T.J."/>
            <person name="Tang H."/>
            <person name="Lucas S.M."/>
            <person name="Robertson H.M."/>
            <person name="Bork P."/>
            <person name="Koonin E.V."/>
            <person name="Zdobnov E.M."/>
            <person name="Grigoriev I.V."/>
            <person name="Lynch M."/>
            <person name="Boore J.L."/>
        </authorList>
    </citation>
    <scope>NUCLEOTIDE SEQUENCE [LARGE SCALE GENOMIC DNA]</scope>
</reference>
<keyword evidence="8" id="KW-0472">Membrane</keyword>
<dbReference type="InterPro" id="IPR028889">
    <property type="entry name" value="USP"/>
</dbReference>
<dbReference type="Proteomes" id="UP000000305">
    <property type="component" value="Unassembled WGS sequence"/>
</dbReference>
<feature type="domain" description="USP" evidence="9">
    <location>
        <begin position="50"/>
        <end position="382"/>
    </location>
</feature>
<keyword evidence="5" id="KW-0833">Ubl conjugation pathway</keyword>
<dbReference type="eggNOG" id="KOG1867">
    <property type="taxonomic scope" value="Eukaryota"/>
</dbReference>
<dbReference type="InterPro" id="IPR001394">
    <property type="entry name" value="Peptidase_C19_UCH"/>
</dbReference>
<keyword evidence="6" id="KW-0378">Hydrolase</keyword>
<dbReference type="KEGG" id="dpx:DAPPUDRAFT_307077"/>
<accession>E9G0U3</accession>
<gene>
    <name evidence="10" type="ORF">DAPPUDRAFT_307077</name>
</gene>
<evidence type="ECO:0000256" key="1">
    <source>
        <dbReference type="ARBA" id="ARBA00000707"/>
    </source>
</evidence>
<comment type="catalytic activity">
    <reaction evidence="1">
        <text>Thiol-dependent hydrolysis of ester, thioester, amide, peptide and isopeptide bonds formed by the C-terminal Gly of ubiquitin (a 76-residue protein attached to proteins as an intracellular targeting signal).</text>
        <dbReference type="EC" id="3.4.19.12"/>
    </reaction>
</comment>
<organism evidence="10 11">
    <name type="scientific">Daphnia pulex</name>
    <name type="common">Water flea</name>
    <dbReference type="NCBI Taxonomy" id="6669"/>
    <lineage>
        <taxon>Eukaryota</taxon>
        <taxon>Metazoa</taxon>
        <taxon>Ecdysozoa</taxon>
        <taxon>Arthropoda</taxon>
        <taxon>Crustacea</taxon>
        <taxon>Branchiopoda</taxon>
        <taxon>Diplostraca</taxon>
        <taxon>Cladocera</taxon>
        <taxon>Anomopoda</taxon>
        <taxon>Daphniidae</taxon>
        <taxon>Daphnia</taxon>
    </lineage>
</organism>
<feature type="transmembrane region" description="Helical" evidence="8">
    <location>
        <begin position="9"/>
        <end position="28"/>
    </location>
</feature>
<dbReference type="PROSITE" id="PS50235">
    <property type="entry name" value="USP_3"/>
    <property type="match status" value="1"/>
</dbReference>
<dbReference type="PANTHER" id="PTHR24006">
    <property type="entry name" value="UBIQUITIN CARBOXYL-TERMINAL HYDROLASE"/>
    <property type="match status" value="1"/>
</dbReference>
<evidence type="ECO:0000256" key="5">
    <source>
        <dbReference type="ARBA" id="ARBA00022786"/>
    </source>
</evidence>
<dbReference type="GO" id="GO:0005829">
    <property type="term" value="C:cytosol"/>
    <property type="evidence" value="ECO:0000318"/>
    <property type="project" value="GO_Central"/>
</dbReference>
<dbReference type="Pfam" id="PF00443">
    <property type="entry name" value="UCH"/>
    <property type="match status" value="1"/>
</dbReference>
<name>E9G0U3_DAPPU</name>
<dbReference type="OMA" id="YIQGASC"/>
<dbReference type="PANTHER" id="PTHR24006:SF888">
    <property type="entry name" value="UBIQUITIN CARBOXYL-TERMINAL HYDROLASE 30"/>
    <property type="match status" value="1"/>
</dbReference>
<keyword evidence="11" id="KW-1185">Reference proteome</keyword>
<comment type="similarity">
    <text evidence="2">Belongs to the peptidase C19 family.</text>
</comment>
<dbReference type="AlphaFoldDB" id="E9G0U3"/>
<dbReference type="EMBL" id="GL732528">
    <property type="protein sequence ID" value="EFX86965.1"/>
    <property type="molecule type" value="Genomic_DNA"/>
</dbReference>
<dbReference type="GO" id="GO:0016579">
    <property type="term" value="P:protein deubiquitination"/>
    <property type="evidence" value="ECO:0007669"/>
    <property type="project" value="InterPro"/>
</dbReference>
<dbReference type="CDD" id="cd02662">
    <property type="entry name" value="Peptidase_C19F"/>
    <property type="match status" value="1"/>
</dbReference>
<evidence type="ECO:0000259" key="9">
    <source>
        <dbReference type="PROSITE" id="PS50235"/>
    </source>
</evidence>
<dbReference type="InterPro" id="IPR050164">
    <property type="entry name" value="Peptidase_C19"/>
</dbReference>
<dbReference type="GO" id="GO:0006508">
    <property type="term" value="P:proteolysis"/>
    <property type="evidence" value="ECO:0007669"/>
    <property type="project" value="UniProtKB-KW"/>
</dbReference>
<keyword evidence="7" id="KW-0788">Thiol protease</keyword>
<dbReference type="FunCoup" id="E9G0U3">
    <property type="interactions" value="1831"/>
</dbReference>
<dbReference type="OrthoDB" id="2248014at2759"/>
<keyword evidence="8" id="KW-0812">Transmembrane</keyword>
<evidence type="ECO:0000256" key="6">
    <source>
        <dbReference type="ARBA" id="ARBA00022801"/>
    </source>
</evidence>
<dbReference type="InterPro" id="IPR018200">
    <property type="entry name" value="USP_CS"/>
</dbReference>
<evidence type="ECO:0000313" key="11">
    <source>
        <dbReference type="Proteomes" id="UP000000305"/>
    </source>
</evidence>
<evidence type="ECO:0000256" key="2">
    <source>
        <dbReference type="ARBA" id="ARBA00009085"/>
    </source>
</evidence>
<keyword evidence="4" id="KW-0645">Protease</keyword>
<dbReference type="PROSITE" id="PS00973">
    <property type="entry name" value="USP_2"/>
    <property type="match status" value="1"/>
</dbReference>
<dbReference type="EC" id="3.4.19.12" evidence="3"/>
<dbReference type="GO" id="GO:0004843">
    <property type="term" value="F:cysteine-type deubiquitinase activity"/>
    <property type="evidence" value="ECO:0000318"/>
    <property type="project" value="GO_Central"/>
</dbReference>
<evidence type="ECO:0000256" key="8">
    <source>
        <dbReference type="SAM" id="Phobius"/>
    </source>
</evidence>
<protein>
    <recommendedName>
        <fullName evidence="3">ubiquitinyl hydrolase 1</fullName>
        <ecNumber evidence="3">3.4.19.12</ecNumber>
    </recommendedName>
</protein>
<dbReference type="HOGENOM" id="CLU_008279_14_0_1"/>
<dbReference type="STRING" id="6669.E9G0U3"/>
<proteinExistence type="inferred from homology"/>
<dbReference type="SUPFAM" id="SSF54001">
    <property type="entry name" value="Cysteine proteinases"/>
    <property type="match status" value="1"/>
</dbReference>